<dbReference type="AlphaFoldDB" id="A0A5C5UZV4"/>
<organism evidence="2 3">
    <name type="scientific">Blastopirellula retiformator</name>
    <dbReference type="NCBI Taxonomy" id="2527970"/>
    <lineage>
        <taxon>Bacteria</taxon>
        <taxon>Pseudomonadati</taxon>
        <taxon>Planctomycetota</taxon>
        <taxon>Planctomycetia</taxon>
        <taxon>Pirellulales</taxon>
        <taxon>Pirellulaceae</taxon>
        <taxon>Blastopirellula</taxon>
    </lineage>
</organism>
<evidence type="ECO:0000313" key="2">
    <source>
        <dbReference type="EMBL" id="TWT31916.1"/>
    </source>
</evidence>
<comment type="caution">
    <text evidence="2">The sequence shown here is derived from an EMBL/GenBank/DDBJ whole genome shotgun (WGS) entry which is preliminary data.</text>
</comment>
<proteinExistence type="predicted"/>
<keyword evidence="1" id="KW-0812">Transmembrane</keyword>
<evidence type="ECO:0000256" key="1">
    <source>
        <dbReference type="SAM" id="Phobius"/>
    </source>
</evidence>
<keyword evidence="3" id="KW-1185">Reference proteome</keyword>
<sequence length="148" mass="16312">MEASTSIYAFGGLSMLFARSIATWLMIFGFCVAGVAARSATAAEESTAVAEEKAEAKPRAKARGRLPNFYSQVVTEKQRVEIYAIQGAYQDQLDELIRQVVAIKAERDAKVKATLTADQLKEVERLQAAAEKRREERRTAAAKLENAK</sequence>
<dbReference type="Proteomes" id="UP000318878">
    <property type="component" value="Unassembled WGS sequence"/>
</dbReference>
<name>A0A5C5UZV4_9BACT</name>
<keyword evidence="1" id="KW-1133">Transmembrane helix</keyword>
<evidence type="ECO:0008006" key="4">
    <source>
        <dbReference type="Google" id="ProtNLM"/>
    </source>
</evidence>
<evidence type="ECO:0000313" key="3">
    <source>
        <dbReference type="Proteomes" id="UP000318878"/>
    </source>
</evidence>
<gene>
    <name evidence="2" type="ORF">Enr8_38420</name>
</gene>
<accession>A0A5C5UZV4</accession>
<keyword evidence="1" id="KW-0472">Membrane</keyword>
<dbReference type="EMBL" id="SJPF01000004">
    <property type="protein sequence ID" value="TWT31916.1"/>
    <property type="molecule type" value="Genomic_DNA"/>
</dbReference>
<reference evidence="2 3" key="1">
    <citation type="submission" date="2019-02" db="EMBL/GenBank/DDBJ databases">
        <title>Deep-cultivation of Planctomycetes and their phenomic and genomic characterization uncovers novel biology.</title>
        <authorList>
            <person name="Wiegand S."/>
            <person name="Jogler M."/>
            <person name="Boedeker C."/>
            <person name="Pinto D."/>
            <person name="Vollmers J."/>
            <person name="Rivas-Marin E."/>
            <person name="Kohn T."/>
            <person name="Peeters S.H."/>
            <person name="Heuer A."/>
            <person name="Rast P."/>
            <person name="Oberbeckmann S."/>
            <person name="Bunk B."/>
            <person name="Jeske O."/>
            <person name="Meyerdierks A."/>
            <person name="Storesund J.E."/>
            <person name="Kallscheuer N."/>
            <person name="Luecker S."/>
            <person name="Lage O.M."/>
            <person name="Pohl T."/>
            <person name="Merkel B.J."/>
            <person name="Hornburger P."/>
            <person name="Mueller R.-W."/>
            <person name="Bruemmer F."/>
            <person name="Labrenz M."/>
            <person name="Spormann A.M."/>
            <person name="Op Den Camp H."/>
            <person name="Overmann J."/>
            <person name="Amann R."/>
            <person name="Jetten M.S.M."/>
            <person name="Mascher T."/>
            <person name="Medema M.H."/>
            <person name="Devos D.P."/>
            <person name="Kaster A.-K."/>
            <person name="Ovreas L."/>
            <person name="Rohde M."/>
            <person name="Galperin M.Y."/>
            <person name="Jogler C."/>
        </authorList>
    </citation>
    <scope>NUCLEOTIDE SEQUENCE [LARGE SCALE GENOMIC DNA]</scope>
    <source>
        <strain evidence="2 3">Enr8</strain>
    </source>
</reference>
<protein>
    <recommendedName>
        <fullName evidence="4">LTXXQ motif protein</fullName>
    </recommendedName>
</protein>
<feature type="transmembrane region" description="Helical" evidence="1">
    <location>
        <begin position="16"/>
        <end position="37"/>
    </location>
</feature>